<dbReference type="AlphaFoldDB" id="A0A5C3NK71"/>
<dbReference type="Proteomes" id="UP000305948">
    <property type="component" value="Unassembled WGS sequence"/>
</dbReference>
<feature type="non-terminal residue" evidence="1">
    <location>
        <position position="1"/>
    </location>
</feature>
<proteinExistence type="predicted"/>
<name>A0A5C3NK71_9AGAM</name>
<dbReference type="OrthoDB" id="2629491at2759"/>
<feature type="non-terminal residue" evidence="1">
    <location>
        <position position="66"/>
    </location>
</feature>
<sequence>FYLRGIIYFGEYHFTSRFIDSAGDIWYNDGISTGRTCVKEGNISTTRTSTLLNAHQRSATLVIYAQ</sequence>
<evidence type="ECO:0000313" key="1">
    <source>
        <dbReference type="EMBL" id="TFK57265.1"/>
    </source>
</evidence>
<keyword evidence="2" id="KW-1185">Reference proteome</keyword>
<gene>
    <name evidence="1" type="ORF">OE88DRAFT_1616111</name>
</gene>
<evidence type="ECO:0000313" key="2">
    <source>
        <dbReference type="Proteomes" id="UP000305948"/>
    </source>
</evidence>
<organism evidence="1 2">
    <name type="scientific">Heliocybe sulcata</name>
    <dbReference type="NCBI Taxonomy" id="5364"/>
    <lineage>
        <taxon>Eukaryota</taxon>
        <taxon>Fungi</taxon>
        <taxon>Dikarya</taxon>
        <taxon>Basidiomycota</taxon>
        <taxon>Agaricomycotina</taxon>
        <taxon>Agaricomycetes</taxon>
        <taxon>Gloeophyllales</taxon>
        <taxon>Gloeophyllaceae</taxon>
        <taxon>Heliocybe</taxon>
    </lineage>
</organism>
<protein>
    <submittedName>
        <fullName evidence="1">Uncharacterized protein</fullName>
    </submittedName>
</protein>
<dbReference type="EMBL" id="ML213503">
    <property type="protein sequence ID" value="TFK57265.1"/>
    <property type="molecule type" value="Genomic_DNA"/>
</dbReference>
<reference evidence="1 2" key="1">
    <citation type="journal article" date="2019" name="Nat. Ecol. Evol.">
        <title>Megaphylogeny resolves global patterns of mushroom evolution.</title>
        <authorList>
            <person name="Varga T."/>
            <person name="Krizsan K."/>
            <person name="Foldi C."/>
            <person name="Dima B."/>
            <person name="Sanchez-Garcia M."/>
            <person name="Sanchez-Ramirez S."/>
            <person name="Szollosi G.J."/>
            <person name="Szarkandi J.G."/>
            <person name="Papp V."/>
            <person name="Albert L."/>
            <person name="Andreopoulos W."/>
            <person name="Angelini C."/>
            <person name="Antonin V."/>
            <person name="Barry K.W."/>
            <person name="Bougher N.L."/>
            <person name="Buchanan P."/>
            <person name="Buyck B."/>
            <person name="Bense V."/>
            <person name="Catcheside P."/>
            <person name="Chovatia M."/>
            <person name="Cooper J."/>
            <person name="Damon W."/>
            <person name="Desjardin D."/>
            <person name="Finy P."/>
            <person name="Geml J."/>
            <person name="Haridas S."/>
            <person name="Hughes K."/>
            <person name="Justo A."/>
            <person name="Karasinski D."/>
            <person name="Kautmanova I."/>
            <person name="Kiss B."/>
            <person name="Kocsube S."/>
            <person name="Kotiranta H."/>
            <person name="LaButti K.M."/>
            <person name="Lechner B.E."/>
            <person name="Liimatainen K."/>
            <person name="Lipzen A."/>
            <person name="Lukacs Z."/>
            <person name="Mihaltcheva S."/>
            <person name="Morgado L.N."/>
            <person name="Niskanen T."/>
            <person name="Noordeloos M.E."/>
            <person name="Ohm R.A."/>
            <person name="Ortiz-Santana B."/>
            <person name="Ovrebo C."/>
            <person name="Racz N."/>
            <person name="Riley R."/>
            <person name="Savchenko A."/>
            <person name="Shiryaev A."/>
            <person name="Soop K."/>
            <person name="Spirin V."/>
            <person name="Szebenyi C."/>
            <person name="Tomsovsky M."/>
            <person name="Tulloss R.E."/>
            <person name="Uehling J."/>
            <person name="Grigoriev I.V."/>
            <person name="Vagvolgyi C."/>
            <person name="Papp T."/>
            <person name="Martin F.M."/>
            <person name="Miettinen O."/>
            <person name="Hibbett D.S."/>
            <person name="Nagy L.G."/>
        </authorList>
    </citation>
    <scope>NUCLEOTIDE SEQUENCE [LARGE SCALE GENOMIC DNA]</scope>
    <source>
        <strain evidence="1 2">OMC1185</strain>
    </source>
</reference>
<accession>A0A5C3NK71</accession>